<comment type="caution">
    <text evidence="2">The sequence shown here is derived from an EMBL/GenBank/DDBJ whole genome shotgun (WGS) entry which is preliminary data.</text>
</comment>
<accession>A0ABD6SUK4</accession>
<dbReference type="AlphaFoldDB" id="A0ABD6SUK4"/>
<dbReference type="Proteomes" id="UP000220502">
    <property type="component" value="Unassembled WGS sequence"/>
</dbReference>
<protein>
    <recommendedName>
        <fullName evidence="1">AAA+ ATPase domain-containing protein</fullName>
    </recommendedName>
</protein>
<name>A0ABD6SUK4_BACTU</name>
<dbReference type="Gene3D" id="3.40.50.300">
    <property type="entry name" value="P-loop containing nucleotide triphosphate hydrolases"/>
    <property type="match status" value="1"/>
</dbReference>
<dbReference type="SUPFAM" id="SSF52540">
    <property type="entry name" value="P-loop containing nucleoside triphosphate hydrolases"/>
    <property type="match status" value="1"/>
</dbReference>
<sequence>MKINSLNIKQAWGLNNLEILFDKPSDRYFGDANISILVGENGTGKTSILRLLSYAFFPEMTEKQELYPYFNVNYEINNEKYELGAFGPESLRVVRPKRVIVSSFAVFEAFKVNYSNRNKHNDFVGAYAGTEYYYCGPTVSKGVASLREAIPTIVKSFYPLNNENKFHESINYLMEVIGYGGYPIIEISRPQLRRRKMNMFTEEPKPGVELLGERLKEEIIERELIRIGGGKYLITPDKIDATLLELLFELNNSNDYNKVFNDLIFNKDGRELRFSQMSSGELTMFFRFFPLIDKVCDQSVILIDEPETHLHPRWIKNYINLIVKLFGNFKVHIIIATHSPLIASDVPKECIVGLKKNQNNEIVQYHVNENTLGGETNDILQDVFNIVDYNGEFTIAKKEKIKQLLNEKKIREALELYDDLSLSSGKYKFFTEIEHLLPNFRKD</sequence>
<gene>
    <name evidence="2" type="ORF">CN461_27975</name>
</gene>
<dbReference type="SMART" id="SM00382">
    <property type="entry name" value="AAA"/>
    <property type="match status" value="1"/>
</dbReference>
<dbReference type="InterPro" id="IPR003593">
    <property type="entry name" value="AAA+_ATPase"/>
</dbReference>
<reference evidence="2 3" key="1">
    <citation type="submission" date="2017-09" db="EMBL/GenBank/DDBJ databases">
        <title>Large-scale bioinformatics analysis of Bacillus genomes uncovers conserved roles of natural products in bacterial physiology.</title>
        <authorList>
            <consortium name="Agbiome Team Llc"/>
            <person name="Bleich R.M."/>
            <person name="Kirk G.J."/>
            <person name="Santa Maria K.C."/>
            <person name="Allen S.E."/>
            <person name="Farag S."/>
            <person name="Shank E.A."/>
            <person name="Bowers A."/>
        </authorList>
    </citation>
    <scope>NUCLEOTIDE SEQUENCE [LARGE SCALE GENOMIC DNA]</scope>
    <source>
        <strain evidence="2 3">AFS007900</strain>
    </source>
</reference>
<dbReference type="EMBL" id="NTXF01000052">
    <property type="protein sequence ID" value="PEX44010.1"/>
    <property type="molecule type" value="Genomic_DNA"/>
</dbReference>
<dbReference type="InterPro" id="IPR051396">
    <property type="entry name" value="Bact_Antivir_Def_Nuclease"/>
</dbReference>
<dbReference type="InterPro" id="IPR003959">
    <property type="entry name" value="ATPase_AAA_core"/>
</dbReference>
<organism evidence="2 3">
    <name type="scientific">Bacillus thuringiensis</name>
    <dbReference type="NCBI Taxonomy" id="1428"/>
    <lineage>
        <taxon>Bacteria</taxon>
        <taxon>Bacillati</taxon>
        <taxon>Bacillota</taxon>
        <taxon>Bacilli</taxon>
        <taxon>Bacillales</taxon>
        <taxon>Bacillaceae</taxon>
        <taxon>Bacillus</taxon>
        <taxon>Bacillus cereus group</taxon>
    </lineage>
</organism>
<evidence type="ECO:0000259" key="1">
    <source>
        <dbReference type="SMART" id="SM00382"/>
    </source>
</evidence>
<feature type="domain" description="AAA+ ATPase" evidence="1">
    <location>
        <begin position="31"/>
        <end position="358"/>
    </location>
</feature>
<evidence type="ECO:0000313" key="2">
    <source>
        <dbReference type="EMBL" id="PEX44010.1"/>
    </source>
</evidence>
<dbReference type="RefSeq" id="WP_098403014.1">
    <property type="nucleotide sequence ID" value="NZ_NTXF01000052.1"/>
</dbReference>
<dbReference type="Pfam" id="PF13304">
    <property type="entry name" value="AAA_21"/>
    <property type="match status" value="1"/>
</dbReference>
<evidence type="ECO:0000313" key="3">
    <source>
        <dbReference type="Proteomes" id="UP000220502"/>
    </source>
</evidence>
<dbReference type="PANTHER" id="PTHR43581:SF2">
    <property type="entry name" value="EXCINUCLEASE ATPASE SUBUNIT"/>
    <property type="match status" value="1"/>
</dbReference>
<dbReference type="InterPro" id="IPR027417">
    <property type="entry name" value="P-loop_NTPase"/>
</dbReference>
<dbReference type="PANTHER" id="PTHR43581">
    <property type="entry name" value="ATP/GTP PHOSPHATASE"/>
    <property type="match status" value="1"/>
</dbReference>
<proteinExistence type="predicted"/>